<evidence type="ECO:0000313" key="9">
    <source>
        <dbReference type="Proteomes" id="UP001148614"/>
    </source>
</evidence>
<feature type="repeat" description="WD" evidence="6">
    <location>
        <begin position="129"/>
        <end position="164"/>
    </location>
</feature>
<evidence type="ECO:0000313" key="8">
    <source>
        <dbReference type="EMBL" id="KAJ3578224.1"/>
    </source>
</evidence>
<keyword evidence="3" id="KW-0677">Repeat</keyword>
<dbReference type="AlphaFoldDB" id="A0A9W8NKD3"/>
<dbReference type="Proteomes" id="UP001148614">
    <property type="component" value="Unassembled WGS sequence"/>
</dbReference>
<dbReference type="InterPro" id="IPR001680">
    <property type="entry name" value="WD40_rpt"/>
</dbReference>
<name>A0A9W8NKD3_9PEZI</name>
<dbReference type="Gene3D" id="2.130.10.10">
    <property type="entry name" value="YVTN repeat-like/Quinoprotein amine dehydrogenase"/>
    <property type="match status" value="1"/>
</dbReference>
<dbReference type="SMART" id="SM00320">
    <property type="entry name" value="WD40"/>
    <property type="match status" value="3"/>
</dbReference>
<comment type="caution">
    <text evidence="8">The sequence shown here is derived from an EMBL/GenBank/DDBJ whole genome shotgun (WGS) entry which is preliminary data.</text>
</comment>
<keyword evidence="5" id="KW-0804">Transcription</keyword>
<dbReference type="VEuPathDB" id="FungiDB:F4678DRAFT_428949"/>
<evidence type="ECO:0000256" key="1">
    <source>
        <dbReference type="ARBA" id="ARBA00008075"/>
    </source>
</evidence>
<dbReference type="PROSITE" id="PS50294">
    <property type="entry name" value="WD_REPEATS_REGION"/>
    <property type="match status" value="2"/>
</dbReference>
<keyword evidence="9" id="KW-1185">Reference proteome</keyword>
<dbReference type="InterPro" id="IPR051243">
    <property type="entry name" value="PcG_WD-repeat"/>
</dbReference>
<organism evidence="8 9">
    <name type="scientific">Xylaria arbuscula</name>
    <dbReference type="NCBI Taxonomy" id="114810"/>
    <lineage>
        <taxon>Eukaryota</taxon>
        <taxon>Fungi</taxon>
        <taxon>Dikarya</taxon>
        <taxon>Ascomycota</taxon>
        <taxon>Pezizomycotina</taxon>
        <taxon>Sordariomycetes</taxon>
        <taxon>Xylariomycetidae</taxon>
        <taxon>Xylariales</taxon>
        <taxon>Xylariaceae</taxon>
        <taxon>Xylaria</taxon>
    </lineage>
</organism>
<keyword evidence="4" id="KW-0805">Transcription regulation</keyword>
<comment type="similarity">
    <text evidence="1">Belongs to the WD repeat ESC family.</text>
</comment>
<evidence type="ECO:0000256" key="6">
    <source>
        <dbReference type="PROSITE-ProRule" id="PRU00221"/>
    </source>
</evidence>
<sequence>MPSTVNQDEWDLPRLRASIGFEDDFQYLSSDDQDTEFFDVKFYPYADDTHDAIFAAVSKKHVVIYRLSNKLNPPYELVQLIRDDDPDALNCSCTWSIEPETEAPWLCVAGRDSKIKVYDVIRGTLVKVLVGHGGEINDLATCPTNSSLIASASDDTTIRIWSLDPAWAKQPCVCLLAGEGHSAHLLTVAFHSTGRYVLSAGHDNVVCLWTLPDLPPEQSGRNPPEPVVIHYPHFFTSEVHSGIVDCVAFFGDLILSRACHEDIIVLWRIEGFSSRDPPPTANEAPTTSDTERLTRSAFAPVTASSCPPQYTRLLQFYTPNCGHQFYLRFKLYHRKGKHPVLAFGNAHSTIFFWDLARLLGYHDFMNEVRDPARDQLQPIHRPGWLVPIQHRHKGDTVNKLKDATSDRDSVFSGRTGSVDAETHVDMNTNYGHETMDSWEGKYDLTRVEDSVRAHAQSNITVKDFVGRQVAWSAHGDWCVVVGSKNLAIIMQRWAKKDNVSQSGEASSSAKLKDAEIKSHIQVDNGSPNTITMRPLSSLLQKQKLLLALG</sequence>
<feature type="region of interest" description="Disordered" evidence="7">
    <location>
        <begin position="275"/>
        <end position="294"/>
    </location>
</feature>
<evidence type="ECO:0000256" key="7">
    <source>
        <dbReference type="SAM" id="MobiDB-lite"/>
    </source>
</evidence>
<dbReference type="InterPro" id="IPR015943">
    <property type="entry name" value="WD40/YVTN_repeat-like_dom_sf"/>
</dbReference>
<evidence type="ECO:0000256" key="3">
    <source>
        <dbReference type="ARBA" id="ARBA00022737"/>
    </source>
</evidence>
<dbReference type="InterPro" id="IPR036322">
    <property type="entry name" value="WD40_repeat_dom_sf"/>
</dbReference>
<dbReference type="Pfam" id="PF00400">
    <property type="entry name" value="WD40"/>
    <property type="match status" value="2"/>
</dbReference>
<dbReference type="EMBL" id="JANPWZ010000243">
    <property type="protein sequence ID" value="KAJ3578224.1"/>
    <property type="molecule type" value="Genomic_DNA"/>
</dbReference>
<evidence type="ECO:0000256" key="4">
    <source>
        <dbReference type="ARBA" id="ARBA00023015"/>
    </source>
</evidence>
<feature type="repeat" description="WD" evidence="6">
    <location>
        <begin position="178"/>
        <end position="211"/>
    </location>
</feature>
<proteinExistence type="inferred from homology"/>
<keyword evidence="2 6" id="KW-0853">WD repeat</keyword>
<evidence type="ECO:0000256" key="5">
    <source>
        <dbReference type="ARBA" id="ARBA00023163"/>
    </source>
</evidence>
<dbReference type="PANTHER" id="PTHR10253">
    <property type="entry name" value="POLYCOMB PROTEIN"/>
    <property type="match status" value="1"/>
</dbReference>
<accession>A0A9W8NKD3</accession>
<reference evidence="8" key="1">
    <citation type="submission" date="2022-07" db="EMBL/GenBank/DDBJ databases">
        <title>Genome Sequence of Xylaria arbuscula.</title>
        <authorList>
            <person name="Buettner E."/>
        </authorList>
    </citation>
    <scope>NUCLEOTIDE SEQUENCE</scope>
    <source>
        <strain evidence="8">VT107</strain>
    </source>
</reference>
<gene>
    <name evidence="8" type="ORF">NPX13_g2345</name>
</gene>
<evidence type="ECO:0000256" key="2">
    <source>
        <dbReference type="ARBA" id="ARBA00022574"/>
    </source>
</evidence>
<protein>
    <submittedName>
        <fullName evidence="8">Uncharacterized protein</fullName>
    </submittedName>
</protein>
<dbReference type="SUPFAM" id="SSF50978">
    <property type="entry name" value="WD40 repeat-like"/>
    <property type="match status" value="1"/>
</dbReference>
<dbReference type="PROSITE" id="PS50082">
    <property type="entry name" value="WD_REPEATS_2"/>
    <property type="match status" value="2"/>
</dbReference>